<dbReference type="OrthoDB" id="9974618at2"/>
<feature type="transmembrane region" description="Helical" evidence="1">
    <location>
        <begin position="82"/>
        <end position="104"/>
    </location>
</feature>
<accession>F7ZBN7</accession>
<dbReference type="RefSeq" id="WP_013963502.1">
    <property type="nucleotide sequence ID" value="NC_015730.1"/>
</dbReference>
<evidence type="ECO:0000256" key="1">
    <source>
        <dbReference type="SAM" id="Phobius"/>
    </source>
</evidence>
<proteinExistence type="predicted"/>
<feature type="transmembrane region" description="Helical" evidence="1">
    <location>
        <begin position="15"/>
        <end position="33"/>
    </location>
</feature>
<dbReference type="EMBL" id="CP002623">
    <property type="protein sequence ID" value="AEI95619.1"/>
    <property type="molecule type" value="Genomic_DNA"/>
</dbReference>
<keyword evidence="1" id="KW-0812">Transmembrane</keyword>
<sequence>MEDFLSALPLVASSGYAYIAYILTLIAWFLIALRVRRHSILMKNLRALPSKDRLQAVQMEMGTASVPPDLTPDQWLQSKVNFYYLVAFGIFCAVLVVILSLAYFDPSGEVIGRFGSAE</sequence>
<dbReference type="AlphaFoldDB" id="F7ZBN7"/>
<reference evidence="2 3" key="1">
    <citation type="journal article" date="2011" name="BMC Genomics">
        <title>Comparative genome analysis and genome-guided physiological analysis of Roseobacter litoralis.</title>
        <authorList>
            <person name="Kalhoefer D."/>
            <person name="Thole S."/>
            <person name="Voget S."/>
            <person name="Lehmann R."/>
            <person name="Liesegang H."/>
            <person name="Wollher A."/>
            <person name="Daniel R."/>
            <person name="Simon M."/>
            <person name="Brinkhoff T."/>
        </authorList>
    </citation>
    <scope>NUCLEOTIDE SEQUENCE [LARGE SCALE GENOMIC DNA]</scope>
    <source>
        <strain evidence="3">ATCC 49566 / DSM 6996 / JCM 21268 / NBRC 15278 / OCh 149</strain>
    </source>
</reference>
<gene>
    <name evidence="2" type="ordered locus">RLO149_c037030</name>
</gene>
<protein>
    <submittedName>
        <fullName evidence="2">Uncharacterized protein</fullName>
    </submittedName>
</protein>
<dbReference type="HOGENOM" id="CLU_2071375_0_0_5"/>
<evidence type="ECO:0000313" key="3">
    <source>
        <dbReference type="Proteomes" id="UP000001353"/>
    </source>
</evidence>
<keyword evidence="1" id="KW-1133">Transmembrane helix</keyword>
<keyword evidence="1" id="KW-0472">Membrane</keyword>
<organism evidence="2 3">
    <name type="scientific">Roseobacter litoralis (strain ATCC 49566 / DSM 6996 / JCM 21268 / NBRC 15278 / OCh 149)</name>
    <dbReference type="NCBI Taxonomy" id="391595"/>
    <lineage>
        <taxon>Bacteria</taxon>
        <taxon>Pseudomonadati</taxon>
        <taxon>Pseudomonadota</taxon>
        <taxon>Alphaproteobacteria</taxon>
        <taxon>Rhodobacterales</taxon>
        <taxon>Roseobacteraceae</taxon>
        <taxon>Roseobacter</taxon>
    </lineage>
</organism>
<dbReference type="KEGG" id="rli:RLO149_c037030"/>
<keyword evidence="3" id="KW-1185">Reference proteome</keyword>
<dbReference type="Proteomes" id="UP000001353">
    <property type="component" value="Chromosome"/>
</dbReference>
<name>F7ZBN7_ROSLO</name>
<evidence type="ECO:0000313" key="2">
    <source>
        <dbReference type="EMBL" id="AEI95619.1"/>
    </source>
</evidence>